<proteinExistence type="predicted"/>
<dbReference type="PANTHER" id="PTHR46179">
    <property type="entry name" value="ZINC FINGER PROTEIN"/>
    <property type="match status" value="1"/>
</dbReference>
<dbReference type="EMBL" id="CP019479">
    <property type="protein sequence ID" value="UQC87793.1"/>
    <property type="molecule type" value="Genomic_DNA"/>
</dbReference>
<dbReference type="GO" id="GO:0005634">
    <property type="term" value="C:nucleus"/>
    <property type="evidence" value="ECO:0007669"/>
    <property type="project" value="UniProtKB-SubCell"/>
</dbReference>
<keyword evidence="5" id="KW-0805">Transcription regulation</keyword>
<dbReference type="KEGG" id="clup:CLUP02_13312"/>
<keyword evidence="6" id="KW-0804">Transcription</keyword>
<evidence type="ECO:0000256" key="5">
    <source>
        <dbReference type="ARBA" id="ARBA00023015"/>
    </source>
</evidence>
<keyword evidence="2" id="KW-0479">Metal-binding</keyword>
<feature type="region of interest" description="Disordered" evidence="9">
    <location>
        <begin position="283"/>
        <end position="309"/>
    </location>
</feature>
<protein>
    <recommendedName>
        <fullName evidence="10">C2H2-type domain-containing protein</fullName>
    </recommendedName>
</protein>
<dbReference type="Gene3D" id="3.30.160.60">
    <property type="entry name" value="Classic Zinc Finger"/>
    <property type="match status" value="1"/>
</dbReference>
<keyword evidence="4" id="KW-0862">Zinc</keyword>
<organism evidence="11 12">
    <name type="scientific">Colletotrichum lupini</name>
    <dbReference type="NCBI Taxonomy" id="145971"/>
    <lineage>
        <taxon>Eukaryota</taxon>
        <taxon>Fungi</taxon>
        <taxon>Dikarya</taxon>
        <taxon>Ascomycota</taxon>
        <taxon>Pezizomycotina</taxon>
        <taxon>Sordariomycetes</taxon>
        <taxon>Hypocreomycetidae</taxon>
        <taxon>Glomerellales</taxon>
        <taxon>Glomerellaceae</taxon>
        <taxon>Colletotrichum</taxon>
        <taxon>Colletotrichum acutatum species complex</taxon>
    </lineage>
</organism>
<comment type="subcellular location">
    <subcellularLocation>
        <location evidence="1">Nucleus</location>
    </subcellularLocation>
</comment>
<evidence type="ECO:0000256" key="3">
    <source>
        <dbReference type="ARBA" id="ARBA00022771"/>
    </source>
</evidence>
<dbReference type="InterPro" id="IPR051061">
    <property type="entry name" value="Zinc_finger_trans_reg"/>
</dbReference>
<dbReference type="AlphaFoldDB" id="A0A9Q8T270"/>
<dbReference type="GeneID" id="73347263"/>
<evidence type="ECO:0000256" key="9">
    <source>
        <dbReference type="SAM" id="MobiDB-lite"/>
    </source>
</evidence>
<dbReference type="GO" id="GO:0008270">
    <property type="term" value="F:zinc ion binding"/>
    <property type="evidence" value="ECO:0007669"/>
    <property type="project" value="UniProtKB-KW"/>
</dbReference>
<evidence type="ECO:0000256" key="1">
    <source>
        <dbReference type="ARBA" id="ARBA00004123"/>
    </source>
</evidence>
<dbReference type="GO" id="GO:0006357">
    <property type="term" value="P:regulation of transcription by RNA polymerase II"/>
    <property type="evidence" value="ECO:0007669"/>
    <property type="project" value="TreeGrafter"/>
</dbReference>
<dbReference type="PROSITE" id="PS50157">
    <property type="entry name" value="ZINC_FINGER_C2H2_2"/>
    <property type="match status" value="1"/>
</dbReference>
<evidence type="ECO:0000256" key="7">
    <source>
        <dbReference type="ARBA" id="ARBA00023242"/>
    </source>
</evidence>
<sequence>MFANGTERAERDRRTNGNSVTNGNHNLNSQINGGPSTNGISINGSRNNVNGAHVYVCYYGYCGQRFTTEAAYSSHVDEEHQRRPSNQEFPCTYPGCGTFFSVATDWTDHELEHDEEYITNPTNIYWVCSEPRGTGACNTSFTAKQRTQFAEHLVTLHGVGRSWSAVIPVLGRSSFPIYADGFYCPWCVKGIKYNDPDFLRSFVICGLDQPLRLDHLQRHMLDDGNSNGHLPTAGKSVVELDDHWLLNHGKHGSSSTGTSYDIMNWHLVTGHYAIINTQHLMDGGHRKRHPTAAPSTKIEGLNNLPQKHSGPQRRLEGCGNCLFDIVYRILCGETPILAGRQKVFTNQTLGLYRPSFVMAGYPDILRKFRDVSELFVLSVNIRYLEYHKTLSGGQSRKWFIDNFTFRSRQCEEDECFTAQVSITESYLKYMKGAVIRLLKQNSQYYTSRRQLTDLVFAKVIDILSCFCHSGTMSSNVTSHVNGNGLTNGHSQHLPKCYYGYCGRRFTTMAEHETHEETHDIVPDGFSCTFCASPYSKAQDWRACEESHTGDRIQDLNGIYWVCSLLNLDNDSGLCNTSFKVTQRFEFAGHLIMMHATNRCVWIISKNILSMGQDLAHGNGLERALLNKLQGMSSNRQVSVSLHSIRISEYVSQELLNPFSIIQACSSYRNATTSSW</sequence>
<evidence type="ECO:0000256" key="4">
    <source>
        <dbReference type="ARBA" id="ARBA00022833"/>
    </source>
</evidence>
<keyword evidence="12" id="KW-1185">Reference proteome</keyword>
<feature type="domain" description="C2H2-type" evidence="10">
    <location>
        <begin position="55"/>
        <end position="84"/>
    </location>
</feature>
<evidence type="ECO:0000256" key="6">
    <source>
        <dbReference type="ARBA" id="ARBA00023163"/>
    </source>
</evidence>
<feature type="compositionally biased region" description="Polar residues" evidence="9">
    <location>
        <begin position="16"/>
        <end position="39"/>
    </location>
</feature>
<evidence type="ECO:0000256" key="2">
    <source>
        <dbReference type="ARBA" id="ARBA00022723"/>
    </source>
</evidence>
<accession>A0A9Q8T270</accession>
<evidence type="ECO:0000256" key="8">
    <source>
        <dbReference type="PROSITE-ProRule" id="PRU00042"/>
    </source>
</evidence>
<evidence type="ECO:0000259" key="10">
    <source>
        <dbReference type="PROSITE" id="PS50157"/>
    </source>
</evidence>
<keyword evidence="7" id="KW-0539">Nucleus</keyword>
<evidence type="ECO:0000313" key="11">
    <source>
        <dbReference type="EMBL" id="UQC87793.1"/>
    </source>
</evidence>
<dbReference type="Proteomes" id="UP000830671">
    <property type="component" value="Chromosome 7"/>
</dbReference>
<feature type="region of interest" description="Disordered" evidence="9">
    <location>
        <begin position="1"/>
        <end position="39"/>
    </location>
</feature>
<evidence type="ECO:0000313" key="12">
    <source>
        <dbReference type="Proteomes" id="UP000830671"/>
    </source>
</evidence>
<keyword evidence="3 8" id="KW-0863">Zinc-finger</keyword>
<dbReference type="RefSeq" id="XP_049149399.1">
    <property type="nucleotide sequence ID" value="XM_049292253.1"/>
</dbReference>
<dbReference type="SMART" id="SM00355">
    <property type="entry name" value="ZnF_C2H2"/>
    <property type="match status" value="3"/>
</dbReference>
<name>A0A9Q8T270_9PEZI</name>
<gene>
    <name evidence="11" type="ORF">CLUP02_13312</name>
</gene>
<dbReference type="PANTHER" id="PTHR46179:SF13">
    <property type="entry name" value="C2H2-TYPE DOMAIN-CONTAINING PROTEIN"/>
    <property type="match status" value="1"/>
</dbReference>
<reference evidence="11" key="1">
    <citation type="journal article" date="2021" name="Mol. Plant Microbe Interact.">
        <title>Complete Genome Sequence of the Plant-Pathogenic Fungus Colletotrichum lupini.</title>
        <authorList>
            <person name="Baroncelli R."/>
            <person name="Pensec F."/>
            <person name="Da Lio D."/>
            <person name="Boufleur T."/>
            <person name="Vicente I."/>
            <person name="Sarrocco S."/>
            <person name="Picot A."/>
            <person name="Baraldi E."/>
            <person name="Sukno S."/>
            <person name="Thon M."/>
            <person name="Le Floch G."/>
        </authorList>
    </citation>
    <scope>NUCLEOTIDE SEQUENCE</scope>
    <source>
        <strain evidence="11">IMI 504893</strain>
    </source>
</reference>
<dbReference type="InterPro" id="IPR013087">
    <property type="entry name" value="Znf_C2H2_type"/>
</dbReference>
<dbReference type="PROSITE" id="PS00028">
    <property type="entry name" value="ZINC_FINGER_C2H2_1"/>
    <property type="match status" value="3"/>
</dbReference>